<accession>A0A1C0B7P6</accession>
<protein>
    <submittedName>
        <fullName evidence="2">Uncharacterized protein</fullName>
    </submittedName>
</protein>
<feature type="compositionally biased region" description="Polar residues" evidence="1">
    <location>
        <begin position="23"/>
        <end position="32"/>
    </location>
</feature>
<feature type="compositionally biased region" description="Low complexity" evidence="1">
    <location>
        <begin position="33"/>
        <end position="62"/>
    </location>
</feature>
<comment type="caution">
    <text evidence="2">The sequence shown here is derived from an EMBL/GenBank/DDBJ whole genome shotgun (WGS) entry which is preliminary data.</text>
</comment>
<sequence>MAEDDKSTRPTSNGSKGTPEKFFSTNNTRSGLQSSYSNNRQSNNRTTDSKPTTNPTPTKKGK</sequence>
<feature type="region of interest" description="Disordered" evidence="1">
    <location>
        <begin position="1"/>
        <end position="62"/>
    </location>
</feature>
<dbReference type="AlphaFoldDB" id="A0A1C0B7P6"/>
<organism evidence="2 3">
    <name type="scientific">Aliarcobacter thereius</name>
    <dbReference type="NCBI Taxonomy" id="544718"/>
    <lineage>
        <taxon>Bacteria</taxon>
        <taxon>Pseudomonadati</taxon>
        <taxon>Campylobacterota</taxon>
        <taxon>Epsilonproteobacteria</taxon>
        <taxon>Campylobacterales</taxon>
        <taxon>Arcobacteraceae</taxon>
        <taxon>Aliarcobacter</taxon>
    </lineage>
</organism>
<gene>
    <name evidence="2" type="ORF">AAX29_00593</name>
</gene>
<reference evidence="3" key="1">
    <citation type="submission" date="2015-05" db="EMBL/GenBank/DDBJ databases">
        <authorList>
            <person name="Rovetto F."/>
            <person name="Cocolin L."/>
            <person name="Illeghems K."/>
            <person name="Van Nieuwerburgh F."/>
            <person name="Houf K."/>
        </authorList>
    </citation>
    <scope>NUCLEOTIDE SEQUENCE [LARGE SCALE GENOMIC DNA]</scope>
    <source>
        <strain evidence="3">DU22</strain>
    </source>
</reference>
<proteinExistence type="predicted"/>
<evidence type="ECO:0000313" key="2">
    <source>
        <dbReference type="EMBL" id="OCL99552.1"/>
    </source>
</evidence>
<evidence type="ECO:0000256" key="1">
    <source>
        <dbReference type="SAM" id="MobiDB-lite"/>
    </source>
</evidence>
<evidence type="ECO:0000313" key="3">
    <source>
        <dbReference type="Proteomes" id="UP000093281"/>
    </source>
</evidence>
<name>A0A1C0B7P6_9BACT</name>
<dbReference type="Proteomes" id="UP000093281">
    <property type="component" value="Unassembled WGS sequence"/>
</dbReference>
<dbReference type="EMBL" id="LCUJ01000002">
    <property type="protein sequence ID" value="OCL99552.1"/>
    <property type="molecule type" value="Genomic_DNA"/>
</dbReference>
<dbReference type="RefSeq" id="WP_066185509.1">
    <property type="nucleotide sequence ID" value="NZ_LCUJ01000002.1"/>
</dbReference>